<evidence type="ECO:0000313" key="4">
    <source>
        <dbReference type="Proteomes" id="UP000756346"/>
    </source>
</evidence>
<protein>
    <recommendedName>
        <fullName evidence="5">Family c-likeg-protein-coupled receptor protein</fullName>
    </recommendedName>
</protein>
<accession>A0A9P8XVA2</accession>
<keyword evidence="4" id="KW-1185">Reference proteome</keyword>
<keyword evidence="2" id="KW-0812">Transmembrane</keyword>
<dbReference type="PANTHER" id="PTHR35184:SF1">
    <property type="entry name" value="INTEGRAL MEMBRANE PROTEIN"/>
    <property type="match status" value="1"/>
</dbReference>
<gene>
    <name evidence="3" type="ORF">B0I36DRAFT_253050</name>
</gene>
<feature type="transmembrane region" description="Helical" evidence="2">
    <location>
        <begin position="252"/>
        <end position="272"/>
    </location>
</feature>
<dbReference type="RefSeq" id="XP_046006802.1">
    <property type="nucleotide sequence ID" value="XM_046150729.1"/>
</dbReference>
<name>A0A9P8XVA2_9PEZI</name>
<dbReference type="AlphaFoldDB" id="A0A9P8XVA2"/>
<dbReference type="Proteomes" id="UP000756346">
    <property type="component" value="Unassembled WGS sequence"/>
</dbReference>
<feature type="region of interest" description="Disordered" evidence="1">
    <location>
        <begin position="285"/>
        <end position="333"/>
    </location>
</feature>
<dbReference type="OrthoDB" id="3357002at2759"/>
<keyword evidence="2" id="KW-1133">Transmembrane helix</keyword>
<feature type="transmembrane region" description="Helical" evidence="2">
    <location>
        <begin position="178"/>
        <end position="196"/>
    </location>
</feature>
<feature type="transmembrane region" description="Helical" evidence="2">
    <location>
        <begin position="217"/>
        <end position="240"/>
    </location>
</feature>
<keyword evidence="2" id="KW-0472">Membrane</keyword>
<feature type="transmembrane region" description="Helical" evidence="2">
    <location>
        <begin position="137"/>
        <end position="158"/>
    </location>
</feature>
<feature type="transmembrane region" description="Helical" evidence="2">
    <location>
        <begin position="34"/>
        <end position="55"/>
    </location>
</feature>
<dbReference type="InterPro" id="IPR021460">
    <property type="entry name" value="DUF3112"/>
</dbReference>
<feature type="compositionally biased region" description="Basic and acidic residues" evidence="1">
    <location>
        <begin position="322"/>
        <end position="333"/>
    </location>
</feature>
<dbReference type="GeneID" id="70180275"/>
<dbReference type="PANTHER" id="PTHR35184">
    <property type="entry name" value="YALI0C10208P"/>
    <property type="match status" value="1"/>
</dbReference>
<evidence type="ECO:0008006" key="5">
    <source>
        <dbReference type="Google" id="ProtNLM"/>
    </source>
</evidence>
<comment type="caution">
    <text evidence="3">The sequence shown here is derived from an EMBL/GenBank/DDBJ whole genome shotgun (WGS) entry which is preliminary data.</text>
</comment>
<proteinExistence type="predicted"/>
<dbReference type="EMBL" id="JAGTJQ010000011">
    <property type="protein sequence ID" value="KAH7018535.1"/>
    <property type="molecule type" value="Genomic_DNA"/>
</dbReference>
<sequence>MADSQAAAPVEGPPYPVPIAVLGGVPVPSVDDPISAVFLALFLCLAAVHMTIYQLNRRKSHLFVFSGLLFALSMARSSAMVMRIVWAANPTNVRIALAANILSQAGVVILFIANLFFAQRMVRAYLPPVGWHAATRWTLRGLVSSVIACLVMVIVTVIHSSYTTDRDGLDKDRKVQLVAGTFFVVLAFLPIPVKTTTSTVGRPEKFGTGRLRTKVRLLLFTSFLLTLGAAFRVATMYAARPANNPAWYHSRACYYCFNFVIEVIVSGLYAAVRFDRRFHVPNGSKGPGDYSRKAGDATATGHVNTEEEVFGAGSEGDEASDEAQKDKQEKEEV</sequence>
<evidence type="ECO:0000313" key="3">
    <source>
        <dbReference type="EMBL" id="KAH7018535.1"/>
    </source>
</evidence>
<reference evidence="3" key="1">
    <citation type="journal article" date="2021" name="Nat. Commun.">
        <title>Genetic determinants of endophytism in the Arabidopsis root mycobiome.</title>
        <authorList>
            <person name="Mesny F."/>
            <person name="Miyauchi S."/>
            <person name="Thiergart T."/>
            <person name="Pickel B."/>
            <person name="Atanasova L."/>
            <person name="Karlsson M."/>
            <person name="Huettel B."/>
            <person name="Barry K.W."/>
            <person name="Haridas S."/>
            <person name="Chen C."/>
            <person name="Bauer D."/>
            <person name="Andreopoulos W."/>
            <person name="Pangilinan J."/>
            <person name="LaButti K."/>
            <person name="Riley R."/>
            <person name="Lipzen A."/>
            <person name="Clum A."/>
            <person name="Drula E."/>
            <person name="Henrissat B."/>
            <person name="Kohler A."/>
            <person name="Grigoriev I.V."/>
            <person name="Martin F.M."/>
            <person name="Hacquard S."/>
        </authorList>
    </citation>
    <scope>NUCLEOTIDE SEQUENCE</scope>
    <source>
        <strain evidence="3">MPI-CAGE-CH-0230</strain>
    </source>
</reference>
<evidence type="ECO:0000256" key="2">
    <source>
        <dbReference type="SAM" id="Phobius"/>
    </source>
</evidence>
<feature type="transmembrane region" description="Helical" evidence="2">
    <location>
        <begin position="62"/>
        <end position="85"/>
    </location>
</feature>
<feature type="transmembrane region" description="Helical" evidence="2">
    <location>
        <begin position="97"/>
        <end position="117"/>
    </location>
</feature>
<dbReference type="Pfam" id="PF11309">
    <property type="entry name" value="DUF3112"/>
    <property type="match status" value="1"/>
</dbReference>
<organism evidence="3 4">
    <name type="scientific">Microdochium trichocladiopsis</name>
    <dbReference type="NCBI Taxonomy" id="1682393"/>
    <lineage>
        <taxon>Eukaryota</taxon>
        <taxon>Fungi</taxon>
        <taxon>Dikarya</taxon>
        <taxon>Ascomycota</taxon>
        <taxon>Pezizomycotina</taxon>
        <taxon>Sordariomycetes</taxon>
        <taxon>Xylariomycetidae</taxon>
        <taxon>Xylariales</taxon>
        <taxon>Microdochiaceae</taxon>
        <taxon>Microdochium</taxon>
    </lineage>
</organism>
<evidence type="ECO:0000256" key="1">
    <source>
        <dbReference type="SAM" id="MobiDB-lite"/>
    </source>
</evidence>